<evidence type="ECO:0000313" key="3">
    <source>
        <dbReference type="EMBL" id="MFC3449587.1"/>
    </source>
</evidence>
<keyword evidence="4" id="KW-1185">Reference proteome</keyword>
<dbReference type="Proteomes" id="UP001595645">
    <property type="component" value="Unassembled WGS sequence"/>
</dbReference>
<comment type="caution">
    <text evidence="3">The sequence shown here is derived from an EMBL/GenBank/DDBJ whole genome shotgun (WGS) entry which is preliminary data.</text>
</comment>
<dbReference type="RefSeq" id="WP_378238288.1">
    <property type="nucleotide sequence ID" value="NZ_JBHRWK010000014.1"/>
</dbReference>
<feature type="chain" id="PRO_5047381209" evidence="2">
    <location>
        <begin position="26"/>
        <end position="303"/>
    </location>
</feature>
<name>A0ABV7NVB5_9PSEU</name>
<evidence type="ECO:0000256" key="1">
    <source>
        <dbReference type="ARBA" id="ARBA00022729"/>
    </source>
</evidence>
<evidence type="ECO:0000256" key="2">
    <source>
        <dbReference type="SAM" id="SignalP"/>
    </source>
</evidence>
<dbReference type="InterPro" id="IPR043504">
    <property type="entry name" value="Peptidase_S1_PA_chymotrypsin"/>
</dbReference>
<dbReference type="Gene3D" id="2.40.10.10">
    <property type="entry name" value="Trypsin-like serine proteases"/>
    <property type="match status" value="2"/>
</dbReference>
<gene>
    <name evidence="3" type="ORF">ACFOSH_09110</name>
</gene>
<feature type="signal peptide" evidence="2">
    <location>
        <begin position="1"/>
        <end position="25"/>
    </location>
</feature>
<keyword evidence="1 2" id="KW-0732">Signal</keyword>
<protein>
    <submittedName>
        <fullName evidence="3">Trypsin-like serine peptidase</fullName>
        <ecNumber evidence="3">3.4.21.-</ecNumber>
    </submittedName>
</protein>
<dbReference type="SUPFAM" id="SSF50494">
    <property type="entry name" value="Trypsin-like serine proteases"/>
    <property type="match status" value="1"/>
</dbReference>
<accession>A0ABV7NVB5</accession>
<dbReference type="PANTHER" id="PTHR15462">
    <property type="entry name" value="SERINE PROTEASE"/>
    <property type="match status" value="1"/>
</dbReference>
<keyword evidence="3" id="KW-0378">Hydrolase</keyword>
<dbReference type="EMBL" id="JBHRWK010000014">
    <property type="protein sequence ID" value="MFC3449587.1"/>
    <property type="molecule type" value="Genomic_DNA"/>
</dbReference>
<sequence length="303" mass="31375">MDLKHAVRRVVAMSAVLGAATVAVAAPASAADDQVVTTVSEADRAAALAHWTPERMSQWVGEEDLPPAEKIGREWEGPVPSGVGRLFFTAEPGVDGSCTATVVPGASKDVAFTAGHCVNGGLDRFDNPIKIVNVVFVPGYDHGKVPHGVFAARSFAWSGTYSGPMSGSDDDAVIALDPVDGRHVADVAGTQDISFAELPSTVDTTILGYPVSKAAGGEALFSCVRPATLKVNSVNTTWNTDCDLAGGSSGGPWLRNFDPATGKGTIFSVTSRGTMTEDGVTADLSGAALTEPVRKLYERAGEL</sequence>
<dbReference type="InterPro" id="IPR009003">
    <property type="entry name" value="Peptidase_S1_PA"/>
</dbReference>
<proteinExistence type="predicted"/>
<evidence type="ECO:0000313" key="4">
    <source>
        <dbReference type="Proteomes" id="UP001595645"/>
    </source>
</evidence>
<dbReference type="GO" id="GO:0016787">
    <property type="term" value="F:hydrolase activity"/>
    <property type="evidence" value="ECO:0007669"/>
    <property type="project" value="UniProtKB-KW"/>
</dbReference>
<organism evidence="3 4">
    <name type="scientific">Amycolatopsis speibonae</name>
    <dbReference type="NCBI Taxonomy" id="1450224"/>
    <lineage>
        <taxon>Bacteria</taxon>
        <taxon>Bacillati</taxon>
        <taxon>Actinomycetota</taxon>
        <taxon>Actinomycetes</taxon>
        <taxon>Pseudonocardiales</taxon>
        <taxon>Pseudonocardiaceae</taxon>
        <taxon>Amycolatopsis</taxon>
    </lineage>
</organism>
<reference evidence="4" key="1">
    <citation type="journal article" date="2019" name="Int. J. Syst. Evol. Microbiol.">
        <title>The Global Catalogue of Microorganisms (GCM) 10K type strain sequencing project: providing services to taxonomists for standard genome sequencing and annotation.</title>
        <authorList>
            <consortium name="The Broad Institute Genomics Platform"/>
            <consortium name="The Broad Institute Genome Sequencing Center for Infectious Disease"/>
            <person name="Wu L."/>
            <person name="Ma J."/>
        </authorList>
    </citation>
    <scope>NUCLEOTIDE SEQUENCE [LARGE SCALE GENOMIC DNA]</scope>
    <source>
        <strain evidence="4">CGMCC 4.7676</strain>
    </source>
</reference>
<dbReference type="InterPro" id="IPR050966">
    <property type="entry name" value="Glutamyl_endopeptidase"/>
</dbReference>
<dbReference type="EC" id="3.4.21.-" evidence="3"/>